<dbReference type="Pfam" id="PF00498">
    <property type="entry name" value="FHA"/>
    <property type="match status" value="1"/>
</dbReference>
<reference evidence="3" key="1">
    <citation type="submission" date="2015-08" db="EMBL/GenBank/DDBJ databases">
        <authorList>
            <person name="Babu N.S."/>
            <person name="Beckwith C.J."/>
            <person name="Beseler K.G."/>
            <person name="Brison A."/>
            <person name="Carone J.V."/>
            <person name="Caskin T.P."/>
            <person name="Diamond M."/>
            <person name="Durham M.E."/>
            <person name="Foxe J.M."/>
            <person name="Go M."/>
            <person name="Henderson B.A."/>
            <person name="Jones I.B."/>
            <person name="McGettigan J.A."/>
            <person name="Micheletti S.J."/>
            <person name="Nasrallah M.E."/>
            <person name="Ortiz D."/>
            <person name="Piller C.R."/>
            <person name="Privatt S.R."/>
            <person name="Schneider S.L."/>
            <person name="Sharp S."/>
            <person name="Smith T.C."/>
            <person name="Stanton J.D."/>
            <person name="Ullery H.E."/>
            <person name="Wilson R.J."/>
            <person name="Serrano M.G."/>
            <person name="Buck G."/>
            <person name="Lee V."/>
            <person name="Wang Y."/>
            <person name="Carvalho R."/>
            <person name="Voegtly L."/>
            <person name="Shi R."/>
            <person name="Duckworth R."/>
            <person name="Johnson A."/>
            <person name="Loviza R."/>
            <person name="Walstead R."/>
            <person name="Shah Z."/>
            <person name="Kiflezghi M."/>
            <person name="Wade K."/>
            <person name="Ball S.L."/>
            <person name="Bradley K.W."/>
            <person name="Asai D.J."/>
            <person name="Bowman C.A."/>
            <person name="Russell D.A."/>
            <person name="Pope W.H."/>
            <person name="Jacobs-Sera D."/>
            <person name="Hendrix R.W."/>
            <person name="Hatfull G.F."/>
        </authorList>
    </citation>
    <scope>NUCLEOTIDE SEQUENCE</scope>
</reference>
<dbReference type="SMART" id="SM00240">
    <property type="entry name" value="FHA"/>
    <property type="match status" value="1"/>
</dbReference>
<dbReference type="InterPro" id="IPR050923">
    <property type="entry name" value="Cell_Proc_Reg/RNA_Proc"/>
</dbReference>
<protein>
    <recommendedName>
        <fullName evidence="2">FHA domain-containing protein</fullName>
    </recommendedName>
</protein>
<feature type="non-terminal residue" evidence="3">
    <location>
        <position position="1"/>
    </location>
</feature>
<dbReference type="InterPro" id="IPR000253">
    <property type="entry name" value="FHA_dom"/>
</dbReference>
<gene>
    <name evidence="3" type="ORF">g.9269</name>
</gene>
<accession>A0A1D2ACD8</accession>
<dbReference type="AlphaFoldDB" id="A0A1D2ACD8"/>
<dbReference type="Gene3D" id="2.60.200.20">
    <property type="match status" value="1"/>
</dbReference>
<dbReference type="SUPFAM" id="SSF49879">
    <property type="entry name" value="SMAD/FHA domain"/>
    <property type="match status" value="1"/>
</dbReference>
<evidence type="ECO:0000259" key="2">
    <source>
        <dbReference type="PROSITE" id="PS50006"/>
    </source>
</evidence>
<name>A0A1D2ACD8_AUXPR</name>
<dbReference type="PANTHER" id="PTHR23308">
    <property type="entry name" value="NUCLEAR INHIBITOR OF PROTEIN PHOSPHATASE-1"/>
    <property type="match status" value="1"/>
</dbReference>
<dbReference type="EMBL" id="GDKF01001755">
    <property type="protein sequence ID" value="JAT76867.1"/>
    <property type="molecule type" value="Transcribed_RNA"/>
</dbReference>
<organism evidence="3">
    <name type="scientific">Auxenochlorella protothecoides</name>
    <name type="common">Green microalga</name>
    <name type="synonym">Chlorella protothecoides</name>
    <dbReference type="NCBI Taxonomy" id="3075"/>
    <lineage>
        <taxon>Eukaryota</taxon>
        <taxon>Viridiplantae</taxon>
        <taxon>Chlorophyta</taxon>
        <taxon>core chlorophytes</taxon>
        <taxon>Trebouxiophyceae</taxon>
        <taxon>Chlorellales</taxon>
        <taxon>Chlorellaceae</taxon>
        <taxon>Auxenochlorella</taxon>
    </lineage>
</organism>
<evidence type="ECO:0000256" key="1">
    <source>
        <dbReference type="SAM" id="MobiDB-lite"/>
    </source>
</evidence>
<sequence>PFHRESTKDIAMPAMLRSLPHTSVAPFSRGPLRSRPKATRISAKLTLVPNGDGSKDHLKGEDDVVQPGPISLRSGTLELGRSSNADIRLDIPTVSGKHARIKVESSKILVTDLGSTNGTFVDGKELPANEEREVLPGGEVTFGDVYLAKFSLEESADEASATSTQDTE</sequence>
<feature type="compositionally biased region" description="Basic and acidic residues" evidence="1">
    <location>
        <begin position="53"/>
        <end position="62"/>
    </location>
</feature>
<evidence type="ECO:0000313" key="3">
    <source>
        <dbReference type="EMBL" id="JAT76867.1"/>
    </source>
</evidence>
<feature type="domain" description="FHA" evidence="2">
    <location>
        <begin position="77"/>
        <end position="126"/>
    </location>
</feature>
<proteinExistence type="predicted"/>
<dbReference type="InterPro" id="IPR008984">
    <property type="entry name" value="SMAD_FHA_dom_sf"/>
</dbReference>
<dbReference type="PROSITE" id="PS50006">
    <property type="entry name" value="FHA_DOMAIN"/>
    <property type="match status" value="1"/>
</dbReference>
<dbReference type="CDD" id="cd00060">
    <property type="entry name" value="FHA"/>
    <property type="match status" value="1"/>
</dbReference>
<feature type="region of interest" description="Disordered" evidence="1">
    <location>
        <begin position="47"/>
        <end position="69"/>
    </location>
</feature>